<keyword evidence="7" id="KW-1185">Reference proteome</keyword>
<feature type="compositionally biased region" description="Low complexity" evidence="4">
    <location>
        <begin position="808"/>
        <end position="831"/>
    </location>
</feature>
<organism evidence="6 7">
    <name type="scientific">Oleoguttula mirabilis</name>
    <dbReference type="NCBI Taxonomy" id="1507867"/>
    <lineage>
        <taxon>Eukaryota</taxon>
        <taxon>Fungi</taxon>
        <taxon>Dikarya</taxon>
        <taxon>Ascomycota</taxon>
        <taxon>Pezizomycotina</taxon>
        <taxon>Dothideomycetes</taxon>
        <taxon>Dothideomycetidae</taxon>
        <taxon>Mycosphaerellales</taxon>
        <taxon>Teratosphaeriaceae</taxon>
        <taxon>Oleoguttula</taxon>
    </lineage>
</organism>
<protein>
    <recommendedName>
        <fullName evidence="5">RRM domain-containing protein</fullName>
    </recommendedName>
</protein>
<dbReference type="InterPro" id="IPR012677">
    <property type="entry name" value="Nucleotide-bd_a/b_plait_sf"/>
</dbReference>
<feature type="domain" description="RRM" evidence="5">
    <location>
        <begin position="1048"/>
        <end position="1138"/>
    </location>
</feature>
<keyword evidence="1" id="KW-0677">Repeat</keyword>
<feature type="region of interest" description="Disordered" evidence="4">
    <location>
        <begin position="807"/>
        <end position="852"/>
    </location>
</feature>
<feature type="domain" description="RRM" evidence="5">
    <location>
        <begin position="956"/>
        <end position="1034"/>
    </location>
</feature>
<feature type="region of interest" description="Disordered" evidence="4">
    <location>
        <begin position="1"/>
        <end position="198"/>
    </location>
</feature>
<evidence type="ECO:0000256" key="2">
    <source>
        <dbReference type="ARBA" id="ARBA00022884"/>
    </source>
</evidence>
<feature type="region of interest" description="Disordered" evidence="4">
    <location>
        <begin position="1146"/>
        <end position="1183"/>
    </location>
</feature>
<dbReference type="InterPro" id="IPR035979">
    <property type="entry name" value="RBD_domain_sf"/>
</dbReference>
<keyword evidence="2 3" id="KW-0694">RNA-binding</keyword>
<dbReference type="InterPro" id="IPR034397">
    <property type="entry name" value="Prp24_RRM1"/>
</dbReference>
<dbReference type="SMART" id="SM00386">
    <property type="entry name" value="HAT"/>
    <property type="match status" value="3"/>
</dbReference>
<evidence type="ECO:0000313" key="7">
    <source>
        <dbReference type="Proteomes" id="UP001324427"/>
    </source>
</evidence>
<feature type="compositionally biased region" description="Gly residues" evidence="4">
    <location>
        <begin position="1296"/>
        <end position="1309"/>
    </location>
</feature>
<feature type="compositionally biased region" description="Low complexity" evidence="4">
    <location>
        <begin position="59"/>
        <end position="75"/>
    </location>
</feature>
<dbReference type="InterPro" id="IPR031766">
    <property type="entry name" value="RRM_occluded"/>
</dbReference>
<dbReference type="CDD" id="cd12296">
    <property type="entry name" value="RRM1_Prp24"/>
    <property type="match status" value="1"/>
</dbReference>
<feature type="compositionally biased region" description="Basic residues" evidence="4">
    <location>
        <begin position="151"/>
        <end position="165"/>
    </location>
</feature>
<evidence type="ECO:0000256" key="3">
    <source>
        <dbReference type="PROSITE-ProRule" id="PRU00176"/>
    </source>
</evidence>
<evidence type="ECO:0000256" key="1">
    <source>
        <dbReference type="ARBA" id="ARBA00022737"/>
    </source>
</evidence>
<dbReference type="PANTHER" id="PTHR48025:SF1">
    <property type="entry name" value="RRM DOMAIN-CONTAINING PROTEIN"/>
    <property type="match status" value="1"/>
</dbReference>
<feature type="region of interest" description="Disordered" evidence="4">
    <location>
        <begin position="1268"/>
        <end position="1335"/>
    </location>
</feature>
<dbReference type="InterPro" id="IPR003107">
    <property type="entry name" value="HAT"/>
</dbReference>
<sequence length="1359" mass="150144">MDINALLSPDNPPAPDRASPKSSPRKTAGRPARPAGGKRTSSGLSQEVKRSPDRITSQPYSRPSSGYGLGSYPSPQQAFPLHPIAEAAPGFRPLQQQPQLQPTSNPSPAPETTRRYEAYAQQQQQAQQTSEAHRRSSTPQTEKLADLASMQHRHQRAHTKSPHSLRHSDNVEAAQRSSPTSSKRNQRPPINRNSSGQSMTDLTMAEAPAQTPPPRSFTSTALSDAESQTVTDLLNYLNDNSYAYDSHVQLIYLLHKGFLAHTHPPAEDTHTTPSDPHSYGLLAELRQAREAMDTRFAVGEVIWLEWLADEMILARSGEERITVTELYQKAVQDEPASVKLWQAYVDWVEANYKACNDMEGSTQTGWTEEDKEMCRELFTSDMLNTVLEQALPATQWRIDESHMLWDRYAELVMQALPASPVEADIQRIRDMFLQRLQVPHATSTETAQQMLWPIVNKYYPASWEDLMDQANEIAEPARKQVALRQEHESSLHRAAQAGDQAAMFSAFSTYLQWERKHRKRGIFGQELCCGLYERALLRFPTYTDWWLDYVDLVSSTTASSQASVLPLIERATRHSPWSGDLWARRILRSDVEGKAHFDIEATKHRATNSGLLDVGGMEELLKVLQQWCSYLRRHAFSATASEDDSDTAEVGITMAIEDIEQAGKTIYGAAFTGDPLYRLETIQIKFFTEARRFNDARDIYKRLVSLHMHEADFWAKYYLWELMLWGCERLSEKHRIESQANEPHLPTAVLQSALSQKVDSLDAPERVLDMYLNHFQQHEGGEKLQGALIDAREFSKRLAARRAKEAEATAGAAAQQQPPSAAAEAQPAVVAGEKRKAQDAVTNGDSSKKAKIENIAVPTTASGEPSSSATVQVKRDREHNTVTVRNLPAGVQELDVKKFFRDVGQPTSINILQDKTGDTATATVEFQSHEDVLAAKTRNGKELNGNEVHVHGGSQNTLYVANYPPEYDEAAVRTLFDSYGEILSVRFPSLKFNNRRRFCYVQFLTEGMARAAEEAMDSKMLDGQHKLVAKVSNPDAKKQRSGAQAEGREVFVKNIDREASEREVTEFFGQYGTVSSVNLVKLVNGKRTGTGFVVFAGMDEANNVLAANNKPFRDRILHVEISGTKAEGRTAPMDRARKTDVFIKHGDTVSASPEPDATGAGRRGSDVSMASASQPPADQEAFRTARERKIAIFSLPDTVNDARIRAAMEAYGPIVKIQLRRTDRGAIVEFSNINDAFNVRQGVDCSALGPEVKTGDVADLLNKVKKRQAQAPSVGAPGIGMRPTNIARPGQRGGRRGGLGFKRGGGFGGTRVVEGDGGEAEQAAPTGSGGSKSNADFRAIFSAGKADSKSAAETAEGTS</sequence>
<dbReference type="InterPro" id="IPR011990">
    <property type="entry name" value="TPR-like_helical_dom_sf"/>
</dbReference>
<dbReference type="CDD" id="cd00590">
    <property type="entry name" value="RRM_SF"/>
    <property type="match status" value="1"/>
</dbReference>
<comment type="caution">
    <text evidence="6">The sequence shown here is derived from an EMBL/GenBank/DDBJ whole genome shotgun (WGS) entry which is preliminary data.</text>
</comment>
<dbReference type="InterPro" id="IPR050502">
    <property type="entry name" value="Euk_RNA-bind_prot"/>
</dbReference>
<dbReference type="Gene3D" id="3.30.70.330">
    <property type="match status" value="4"/>
</dbReference>
<dbReference type="Gene3D" id="1.25.40.10">
    <property type="entry name" value="Tetratricopeptide repeat domain"/>
    <property type="match status" value="2"/>
</dbReference>
<feature type="domain" description="RRM" evidence="5">
    <location>
        <begin position="880"/>
        <end position="955"/>
    </location>
</feature>
<dbReference type="GO" id="GO:0006396">
    <property type="term" value="P:RNA processing"/>
    <property type="evidence" value="ECO:0007669"/>
    <property type="project" value="InterPro"/>
</dbReference>
<feature type="compositionally biased region" description="Low complexity" evidence="4">
    <location>
        <begin position="93"/>
        <end position="102"/>
    </location>
</feature>
<dbReference type="SMART" id="SM00360">
    <property type="entry name" value="RRM"/>
    <property type="match status" value="4"/>
</dbReference>
<reference evidence="6 7" key="1">
    <citation type="submission" date="2021-11" db="EMBL/GenBank/DDBJ databases">
        <title>Black yeast isolated from Biological Soil Crust.</title>
        <authorList>
            <person name="Kurbessoian T."/>
        </authorList>
    </citation>
    <scope>NUCLEOTIDE SEQUENCE [LARGE SCALE GENOMIC DNA]</scope>
    <source>
        <strain evidence="6 7">CCFEE 5522</strain>
    </source>
</reference>
<dbReference type="EMBL" id="JAVFHQ010000052">
    <property type="protein sequence ID" value="KAK4541475.1"/>
    <property type="molecule type" value="Genomic_DNA"/>
</dbReference>
<dbReference type="Pfam" id="PF00076">
    <property type="entry name" value="RRM_1"/>
    <property type="match status" value="3"/>
</dbReference>
<name>A0AAV9J919_9PEZI</name>
<dbReference type="Proteomes" id="UP001324427">
    <property type="component" value="Unassembled WGS sequence"/>
</dbReference>
<evidence type="ECO:0000313" key="6">
    <source>
        <dbReference type="EMBL" id="KAK4541475.1"/>
    </source>
</evidence>
<gene>
    <name evidence="6" type="ORF">LTR36_007921</name>
</gene>
<dbReference type="GO" id="GO:0003729">
    <property type="term" value="F:mRNA binding"/>
    <property type="evidence" value="ECO:0007669"/>
    <property type="project" value="TreeGrafter"/>
</dbReference>
<feature type="compositionally biased region" description="Polar residues" evidence="4">
    <location>
        <begin position="858"/>
        <end position="871"/>
    </location>
</feature>
<dbReference type="Pfam" id="PF16842">
    <property type="entry name" value="RRM_occluded"/>
    <property type="match status" value="1"/>
</dbReference>
<evidence type="ECO:0000259" key="5">
    <source>
        <dbReference type="PROSITE" id="PS50102"/>
    </source>
</evidence>
<dbReference type="PANTHER" id="PTHR48025">
    <property type="entry name" value="OS02G0815200 PROTEIN"/>
    <property type="match status" value="1"/>
</dbReference>
<accession>A0AAV9J919</accession>
<evidence type="ECO:0000256" key="4">
    <source>
        <dbReference type="SAM" id="MobiDB-lite"/>
    </source>
</evidence>
<proteinExistence type="predicted"/>
<dbReference type="SUPFAM" id="SSF54928">
    <property type="entry name" value="RNA-binding domain, RBD"/>
    <property type="match status" value="2"/>
</dbReference>
<dbReference type="PROSITE" id="PS50102">
    <property type="entry name" value="RRM"/>
    <property type="match status" value="3"/>
</dbReference>
<feature type="region of interest" description="Disordered" evidence="4">
    <location>
        <begin position="858"/>
        <end position="877"/>
    </location>
</feature>
<dbReference type="SUPFAM" id="SSF48452">
    <property type="entry name" value="TPR-like"/>
    <property type="match status" value="1"/>
</dbReference>
<dbReference type="InterPro" id="IPR000504">
    <property type="entry name" value="RRM_dom"/>
</dbReference>